<keyword evidence="2" id="KW-1185">Reference proteome</keyword>
<accession>A0ACC0UEG8</accession>
<feature type="non-terminal residue" evidence="1">
    <location>
        <position position="81"/>
    </location>
</feature>
<protein>
    <submittedName>
        <fullName evidence="1">Uncharacterized protein</fullName>
    </submittedName>
</protein>
<name>A0ACC0UEG8_9AGAM</name>
<evidence type="ECO:0000313" key="1">
    <source>
        <dbReference type="EMBL" id="KAI9509502.1"/>
    </source>
</evidence>
<gene>
    <name evidence="1" type="ORF">F5148DRAFT_1187219</name>
</gene>
<dbReference type="Proteomes" id="UP001207468">
    <property type="component" value="Unassembled WGS sequence"/>
</dbReference>
<sequence>MIHHSLIQARNAIRAGLDGVELHGADGCLDEQFLKEDWKDPTDEYVVSRSSRLGRGASAPVFSYFVTELCRRRRNLAHLHI</sequence>
<dbReference type="EMBL" id="JAGFNK010000063">
    <property type="protein sequence ID" value="KAI9509502.1"/>
    <property type="molecule type" value="Genomic_DNA"/>
</dbReference>
<reference evidence="1" key="1">
    <citation type="submission" date="2021-03" db="EMBL/GenBank/DDBJ databases">
        <title>Evolutionary priming and transition to the ectomycorrhizal habit in an iconic lineage of mushroom-forming fungi: is preadaptation a requirement?</title>
        <authorList>
            <consortium name="DOE Joint Genome Institute"/>
            <person name="Looney B.P."/>
            <person name="Miyauchi S."/>
            <person name="Morin E."/>
            <person name="Drula E."/>
            <person name="Courty P.E."/>
            <person name="Chicoki N."/>
            <person name="Fauchery L."/>
            <person name="Kohler A."/>
            <person name="Kuo A."/>
            <person name="LaButti K."/>
            <person name="Pangilinan J."/>
            <person name="Lipzen A."/>
            <person name="Riley R."/>
            <person name="Andreopoulos W."/>
            <person name="He G."/>
            <person name="Johnson J."/>
            <person name="Barry K.W."/>
            <person name="Grigoriev I.V."/>
            <person name="Nagy L."/>
            <person name="Hibbett D."/>
            <person name="Henrissat B."/>
            <person name="Matheny P.B."/>
            <person name="Labbe J."/>
            <person name="Martin A.F."/>
        </authorList>
    </citation>
    <scope>NUCLEOTIDE SEQUENCE</scope>
    <source>
        <strain evidence="1">BPL698</strain>
    </source>
</reference>
<evidence type="ECO:0000313" key="2">
    <source>
        <dbReference type="Proteomes" id="UP001207468"/>
    </source>
</evidence>
<organism evidence="1 2">
    <name type="scientific">Russula earlei</name>
    <dbReference type="NCBI Taxonomy" id="71964"/>
    <lineage>
        <taxon>Eukaryota</taxon>
        <taxon>Fungi</taxon>
        <taxon>Dikarya</taxon>
        <taxon>Basidiomycota</taxon>
        <taxon>Agaricomycotina</taxon>
        <taxon>Agaricomycetes</taxon>
        <taxon>Russulales</taxon>
        <taxon>Russulaceae</taxon>
        <taxon>Russula</taxon>
    </lineage>
</organism>
<proteinExistence type="predicted"/>
<comment type="caution">
    <text evidence="1">The sequence shown here is derived from an EMBL/GenBank/DDBJ whole genome shotgun (WGS) entry which is preliminary data.</text>
</comment>